<reference evidence="3" key="1">
    <citation type="journal article" date="2015" name="PLoS Genet.">
        <title>Genome Sequence and Transcriptome Analyses of Chrysochromulina tobin: Metabolic Tools for Enhanced Algal Fitness in the Prominent Order Prymnesiales (Haptophyceae).</title>
        <authorList>
            <person name="Hovde B.T."/>
            <person name="Deodato C.R."/>
            <person name="Hunsperger H.M."/>
            <person name="Ryken S.A."/>
            <person name="Yost W."/>
            <person name="Jha R.K."/>
            <person name="Patterson J."/>
            <person name="Monnat R.J. Jr."/>
            <person name="Barlow S.B."/>
            <person name="Starkenburg S.R."/>
            <person name="Cattolico R.A."/>
        </authorList>
    </citation>
    <scope>NUCLEOTIDE SEQUENCE</scope>
    <source>
        <strain evidence="3">CCMP291</strain>
    </source>
</reference>
<evidence type="ECO:0000256" key="1">
    <source>
        <dbReference type="SAM" id="MobiDB-lite"/>
    </source>
</evidence>
<proteinExistence type="predicted"/>
<dbReference type="EMBL" id="JWZX01000964">
    <property type="protein sequence ID" value="KOO35158.1"/>
    <property type="molecule type" value="Genomic_DNA"/>
</dbReference>
<keyword evidence="3" id="KW-1185">Reference proteome</keyword>
<comment type="caution">
    <text evidence="2">The sequence shown here is derived from an EMBL/GenBank/DDBJ whole genome shotgun (WGS) entry which is preliminary data.</text>
</comment>
<accession>A0A0M0K9S0</accession>
<protein>
    <submittedName>
        <fullName evidence="2">Uncharacterized protein</fullName>
    </submittedName>
</protein>
<feature type="region of interest" description="Disordered" evidence="1">
    <location>
        <begin position="89"/>
        <end position="123"/>
    </location>
</feature>
<organism evidence="2 3">
    <name type="scientific">Chrysochromulina tobinii</name>
    <dbReference type="NCBI Taxonomy" id="1460289"/>
    <lineage>
        <taxon>Eukaryota</taxon>
        <taxon>Haptista</taxon>
        <taxon>Haptophyta</taxon>
        <taxon>Prymnesiophyceae</taxon>
        <taxon>Prymnesiales</taxon>
        <taxon>Chrysochromulinaceae</taxon>
        <taxon>Chrysochromulina</taxon>
    </lineage>
</organism>
<gene>
    <name evidence="2" type="ORF">Ctob_013567</name>
</gene>
<evidence type="ECO:0000313" key="3">
    <source>
        <dbReference type="Proteomes" id="UP000037460"/>
    </source>
</evidence>
<dbReference type="Proteomes" id="UP000037460">
    <property type="component" value="Unassembled WGS sequence"/>
</dbReference>
<name>A0A0M0K9S0_9EUKA</name>
<evidence type="ECO:0000313" key="2">
    <source>
        <dbReference type="EMBL" id="KOO35158.1"/>
    </source>
</evidence>
<sequence length="203" mass="22339">MDAERPLSAPALRACASDIASEAAVIEADIEKFLDEALITDFRETPLHTMENVLEERRWRSEREERVSSRAKEFLAEEVAKERHARELRELEEAITTTKEPLEASGKEGGKGSKAGAPSAEDASWSAAIASAPFKLEAAGRSRDMKPYMANLTDFVTEGESSRNIRELQAENELLRKCLGEGGANEPKAFESYLRRARGGALG</sequence>
<dbReference type="AlphaFoldDB" id="A0A0M0K9S0"/>
<feature type="compositionally biased region" description="Basic and acidic residues" evidence="1">
    <location>
        <begin position="100"/>
        <end position="111"/>
    </location>
</feature>